<dbReference type="InterPro" id="IPR051435">
    <property type="entry name" value="RING_finger_E3_ubiq-ligases"/>
</dbReference>
<dbReference type="PANTHER" id="PTHR22791">
    <property type="entry name" value="RING-TYPE DOMAIN-CONTAINING PROTEIN"/>
    <property type="match status" value="1"/>
</dbReference>
<gene>
    <name evidence="6" type="primary">Contig19215.g20371</name>
    <name evidence="6" type="ORF">STYLEM_20356</name>
</gene>
<keyword evidence="1" id="KW-0479">Metal-binding</keyword>
<dbReference type="InterPro" id="IPR027370">
    <property type="entry name" value="Znf-RING_euk"/>
</dbReference>
<evidence type="ECO:0000313" key="7">
    <source>
        <dbReference type="Proteomes" id="UP000039865"/>
    </source>
</evidence>
<evidence type="ECO:0000256" key="4">
    <source>
        <dbReference type="PROSITE-ProRule" id="PRU00175"/>
    </source>
</evidence>
<evidence type="ECO:0000256" key="2">
    <source>
        <dbReference type="ARBA" id="ARBA00022771"/>
    </source>
</evidence>
<dbReference type="SUPFAM" id="SSF57850">
    <property type="entry name" value="RING/U-box"/>
    <property type="match status" value="1"/>
</dbReference>
<dbReference type="GO" id="GO:0061630">
    <property type="term" value="F:ubiquitin protein ligase activity"/>
    <property type="evidence" value="ECO:0007669"/>
    <property type="project" value="TreeGrafter"/>
</dbReference>
<dbReference type="GO" id="GO:0008270">
    <property type="term" value="F:zinc ion binding"/>
    <property type="evidence" value="ECO:0007669"/>
    <property type="project" value="UniProtKB-KW"/>
</dbReference>
<organism evidence="6 7">
    <name type="scientific">Stylonychia lemnae</name>
    <name type="common">Ciliate</name>
    <dbReference type="NCBI Taxonomy" id="5949"/>
    <lineage>
        <taxon>Eukaryota</taxon>
        <taxon>Sar</taxon>
        <taxon>Alveolata</taxon>
        <taxon>Ciliophora</taxon>
        <taxon>Intramacronucleata</taxon>
        <taxon>Spirotrichea</taxon>
        <taxon>Stichotrichia</taxon>
        <taxon>Sporadotrichida</taxon>
        <taxon>Oxytrichidae</taxon>
        <taxon>Stylonychinae</taxon>
        <taxon>Stylonychia</taxon>
    </lineage>
</organism>
<dbReference type="OrthoDB" id="6333006at2759"/>
<proteinExistence type="predicted"/>
<keyword evidence="7" id="KW-1185">Reference proteome</keyword>
<dbReference type="Proteomes" id="UP000039865">
    <property type="component" value="Unassembled WGS sequence"/>
</dbReference>
<dbReference type="InterPro" id="IPR001841">
    <property type="entry name" value="Znf_RING"/>
</dbReference>
<name>A0A078BC80_STYLE</name>
<dbReference type="Gene3D" id="3.30.40.10">
    <property type="entry name" value="Zinc/RING finger domain, C3HC4 (zinc finger)"/>
    <property type="match status" value="1"/>
</dbReference>
<protein>
    <recommendedName>
        <fullName evidence="5">RING-type domain-containing protein</fullName>
    </recommendedName>
</protein>
<dbReference type="InParanoid" id="A0A078BC80"/>
<dbReference type="AlphaFoldDB" id="A0A078BC80"/>
<evidence type="ECO:0000313" key="6">
    <source>
        <dbReference type="EMBL" id="CDW91203.1"/>
    </source>
</evidence>
<reference evidence="6 7" key="1">
    <citation type="submission" date="2014-06" db="EMBL/GenBank/DDBJ databases">
        <authorList>
            <person name="Swart Estienne"/>
        </authorList>
    </citation>
    <scope>NUCLEOTIDE SEQUENCE [LARGE SCALE GENOMIC DNA]</scope>
    <source>
        <strain evidence="6 7">130c</strain>
    </source>
</reference>
<dbReference type="PROSITE" id="PS00518">
    <property type="entry name" value="ZF_RING_1"/>
    <property type="match status" value="1"/>
</dbReference>
<evidence type="ECO:0000256" key="3">
    <source>
        <dbReference type="ARBA" id="ARBA00022833"/>
    </source>
</evidence>
<evidence type="ECO:0000256" key="1">
    <source>
        <dbReference type="ARBA" id="ARBA00022723"/>
    </source>
</evidence>
<dbReference type="EMBL" id="CCKQ01019189">
    <property type="protein sequence ID" value="CDW91203.1"/>
    <property type="molecule type" value="Genomic_DNA"/>
</dbReference>
<dbReference type="SMART" id="SM00184">
    <property type="entry name" value="RING"/>
    <property type="match status" value="1"/>
</dbReference>
<feature type="domain" description="RING-type" evidence="5">
    <location>
        <begin position="3"/>
        <end position="47"/>
    </location>
</feature>
<sequence length="642" mass="74864">MDCELCLEEFNQQEHLPKVLAQCGHTFCEKCILQLWESSIINCPLCRQKAKVNNAKDLPQTNFALLRVHTLMKEERKAKGLIEKYRVINPKGYLEIEETINRVSGNPNQLQLYGIYDDGELIYKEAIPERSEMRRIFGQRKYCFNKYSFLQNYFFMTEQTRFLIFFRKFTFCRHKFSCFENIMRTFYKTVGFYLMFRIGAKAAAGDKIFSVFSEFVKNWFMEAASDKQIQDMGILVEANAILGLNLYLLRKCFYSFPEKYLLPNASQQPAVFSRHSQYTQASFVRPDNDPTRGAAGDPYKPPVKYGEIMKQKQIEQPPPRFVRDAMLIDDIQGTRAKSIYRGVAKDIISAKDIEGTSPKLDKRLKPKNYDLMDVSDLNQKKRLYQSMRDPLNQVQFYQKPVATAQQIRNVEEARPKVTAQDVQEMLNNRIEPTWLTNQKYALLRPEPQKTLDVSMSTLSPDTMSAKSLYKSKIEVFPEKYDYYGQPLQGKDLMKTSDIQGTHAGSFLKTTKKDNQRNVNPLEPQYNYPGGRELQQQLEVFNKMKSQFNNRKDPNNQMFSSPQHGVNDSNVFQRSSMKSIHGDQYNEIARNQSFDRDTQGMVQNRHVNFNTADYSTVQPNNTRMVNYDDHPGKNQIFSRQMML</sequence>
<keyword evidence="2 4" id="KW-0863">Zinc-finger</keyword>
<dbReference type="GO" id="GO:0016567">
    <property type="term" value="P:protein ubiquitination"/>
    <property type="evidence" value="ECO:0007669"/>
    <property type="project" value="TreeGrafter"/>
</dbReference>
<dbReference type="PROSITE" id="PS50089">
    <property type="entry name" value="ZF_RING_2"/>
    <property type="match status" value="1"/>
</dbReference>
<dbReference type="InterPro" id="IPR017907">
    <property type="entry name" value="Znf_RING_CS"/>
</dbReference>
<accession>A0A078BC80</accession>
<keyword evidence="3" id="KW-0862">Zinc</keyword>
<dbReference type="PANTHER" id="PTHR22791:SF34">
    <property type="entry name" value="RING-TYPE DOMAIN-CONTAINING PROTEIN"/>
    <property type="match status" value="1"/>
</dbReference>
<evidence type="ECO:0000259" key="5">
    <source>
        <dbReference type="PROSITE" id="PS50089"/>
    </source>
</evidence>
<dbReference type="Pfam" id="PF13445">
    <property type="entry name" value="zf-RING_UBOX"/>
    <property type="match status" value="1"/>
</dbReference>
<dbReference type="InterPro" id="IPR013083">
    <property type="entry name" value="Znf_RING/FYVE/PHD"/>
</dbReference>